<dbReference type="NCBIfam" id="TIGR04183">
    <property type="entry name" value="Por_Secre_tail"/>
    <property type="match status" value="1"/>
</dbReference>
<dbReference type="PANTHER" id="PTHR34819">
    <property type="entry name" value="LARGE CYSTEINE-RICH PERIPLASMIC PROTEIN OMCB"/>
    <property type="match status" value="1"/>
</dbReference>
<dbReference type="Pfam" id="PF18962">
    <property type="entry name" value="Por_Secre_tail"/>
    <property type="match status" value="1"/>
</dbReference>
<evidence type="ECO:0000313" key="5">
    <source>
        <dbReference type="Proteomes" id="UP000664144"/>
    </source>
</evidence>
<dbReference type="Gene3D" id="2.60.40.10">
    <property type="entry name" value="Immunoglobulins"/>
    <property type="match status" value="3"/>
</dbReference>
<proteinExistence type="predicted"/>
<dbReference type="Proteomes" id="UP000664144">
    <property type="component" value="Unassembled WGS sequence"/>
</dbReference>
<feature type="domain" description="DUF11" evidence="2">
    <location>
        <begin position="775"/>
        <end position="885"/>
    </location>
</feature>
<feature type="domain" description="DUF11" evidence="2">
    <location>
        <begin position="639"/>
        <end position="762"/>
    </location>
</feature>
<dbReference type="PANTHER" id="PTHR34819:SF3">
    <property type="entry name" value="CELL SURFACE PROTEIN"/>
    <property type="match status" value="1"/>
</dbReference>
<dbReference type="InterPro" id="IPR013783">
    <property type="entry name" value="Ig-like_fold"/>
</dbReference>
<dbReference type="InterPro" id="IPR051172">
    <property type="entry name" value="Chlamydia_OmcB"/>
</dbReference>
<feature type="domain" description="DUF11" evidence="2">
    <location>
        <begin position="912"/>
        <end position="1014"/>
    </location>
</feature>
<dbReference type="EMBL" id="JAFLQZ010000004">
    <property type="protein sequence ID" value="MBO0358098.1"/>
    <property type="molecule type" value="Genomic_DNA"/>
</dbReference>
<dbReference type="NCBIfam" id="TIGR01451">
    <property type="entry name" value="B_ant_repeat"/>
    <property type="match status" value="3"/>
</dbReference>
<name>A0A939EVA4_9BACT</name>
<keyword evidence="5" id="KW-1185">Reference proteome</keyword>
<evidence type="ECO:0000313" key="4">
    <source>
        <dbReference type="EMBL" id="MBO0358098.1"/>
    </source>
</evidence>
<feature type="domain" description="DUF11" evidence="2">
    <location>
        <begin position="1427"/>
        <end position="1535"/>
    </location>
</feature>
<feature type="domain" description="DUF11" evidence="2">
    <location>
        <begin position="1028"/>
        <end position="1147"/>
    </location>
</feature>
<dbReference type="Gene3D" id="2.60.40.3440">
    <property type="match status" value="1"/>
</dbReference>
<organism evidence="4 5">
    <name type="scientific">Hymenobacter telluris</name>
    <dbReference type="NCBI Taxonomy" id="2816474"/>
    <lineage>
        <taxon>Bacteria</taxon>
        <taxon>Pseudomonadati</taxon>
        <taxon>Bacteroidota</taxon>
        <taxon>Cytophagia</taxon>
        <taxon>Cytophagales</taxon>
        <taxon>Hymenobacteraceae</taxon>
        <taxon>Hymenobacter</taxon>
    </lineage>
</organism>
<protein>
    <submittedName>
        <fullName evidence="4">T9SS type A sorting domain-containing protein</fullName>
    </submittedName>
</protein>
<gene>
    <name evidence="4" type="ORF">J0X19_09100</name>
</gene>
<dbReference type="InterPro" id="IPR047589">
    <property type="entry name" value="DUF11_rpt"/>
</dbReference>
<sequence length="1967" mass="199130">MKTTLRLSLLLLGWLTLTHGVVQAQCPAGATTTLDFGSRNGEDWDVTTAPNLANPLGSNIGGTPTDVTPGSYSASASSPASYLQVRQYGGLLGLGDESRQLDYNTLEWFADYSSNAAKSASVTFAFSRPLYNYTITLQDIDKATGATPGFIDEVRLDGYDVNGNLVSLPASSFAYSTTYQTVSGNTVTGAADISNTSNNTGLVTVSFPVALTRLVVTYSNGTAIANPSQQAIGISQMTWCKVQPVAKNDSRDVPLNTTVNGNVVLNDYDEEQNPFTASLLTSPTRGSVTFNPDGTYRYSPNTNYTGPDSFTYRVCNSTTSNTSLCSSTATVNLRVYSTNTACTSASGSNLLANADFNAGNTGFSTTYRYVASGYTGNTNSGVYPEGTYTVGSNANTYHPNFQGTGHTAGVANDNFLIVNGASAIRTFYSQTVTVQPNRYYTFSAFFNNLLPPPASTTGDGIPEMGFVINGESISGTIKAERSPDTWFSFSDVWFSGNNTQAVLEIRNVSTAIGGNDLAVDDVYFGSCNLAPTAIADAATTTREVAATVNVLANDLDTDSNNSFNPGSIDIDPTQAGTQSTRTLANQGTFTVNPSTGGVTFTPVAGFVGTAVTSYVVLDGSGAPTNPASLVVTVQQPTADLAVRVTAPANNATVAAGQPVTFTVQTTNNGTISVDGVAPTVQLPAGLTGTGSNGALTFSNGGSYDAATGLVTFPTVASLASNGSATNSVTFNAPGNGPFTGTAAVAAGTADLNTADNTAVVTVNISSAFDLSTTISSPATAGAGTPFTFSVVTRNAGPAAATGVVQTVSLAGNQKGLFISNMGTAVYNSGSNTTVVTFPAQDIPAGQSRNNTISLMDAAAGTVTATATVPALAGETSTGNNSATASTVLSPATGTAASVYSTLTTTSSGDAVANIAAGAPLTLTLTSSNAGPGTATAVQPRLSLPADLNPATLTISNGGTYNPATGVVSWSAPLSLASGAAATNSVQLPAPGFGPLLLHASATTATPDPVPADNNIASMVTVNPTTDVVTTVAGPATVTAGQRVTYTITTTNKGLMPAANVQQFVRMPPAVANLTYTNNTLPTSVGTLDVQPNQALLAYPVISSLTPGQSVTNTVSFDAPATSFPAVGYATTTSADNTPANNSSTITVATTAASDVVARISGPATAVNGTPVVYSVDVRNAGTSPASSVSTSVYLPVNLTNVVVRDAAGAVLANAYDAANGLVTLPTQTNVPVGASGATISTITFSAPDVAAITATAVASVTTGTNDLNRVNNAATTTTSVLRSGAVIVDMATTVQANVTSQVTGQPVTFTVTTTNSGPAAATTVVQRVALPAQLAAGSVTVSNGGTYDPASGIVSWEYALQGVGSTNAFTNTIMVTAPGTGPLTAVASVNSDNSDGTPTNNTSVSSVTVTPALNLRSIVRGPSTQASVLTGSVVAGQPVTYLLRALNDGPSAAQGVVFSAQIPANLNPATVSVSGGGTYVPATGAVTFPAIGTLEAGQAASAAYTVTFPAPAGMASYPVTGTVTTTSTQSATDDTQTYTTNLANLTPVANTIVNSLTAPDGNTADSYLRLSPLSAQDADGSIASFTVASVPGATQGNLYFSADGASFTAVSAGQVITATDADKLYFRPYSNPADPLNTNGQNFIGNAYFTYTATDNSAMPATSAATAYVLPVGQDNVALFTAGPVKGGAVPYQNGDVLTSAFDANGGEYNAASEVTDNGIRSAALASGSNTLPAGTILNATTGRVTVANRLLLASGTYTIAVATTDEFGGVTTQPVTFTIGARPLPVTLASFEAVAKGNDALLTWATATEKDNAGFEVERSADGRSFQKAGAVAGRGTSNTRQQYSFTDAKAAAVASTLYYRLKQVDLDGTVNYTPVQVVRFGQSTAAPELTLYPNPAADLLHLTLTAAVQKGQVTVYSTTGALVLTKALDSSLGATLDVTKLPLGAYLLKVTGENGIQQTRRFVKN</sequence>
<reference evidence="4" key="1">
    <citation type="submission" date="2021-03" db="EMBL/GenBank/DDBJ databases">
        <authorList>
            <person name="Kim M.K."/>
        </authorList>
    </citation>
    <scope>NUCLEOTIDE SEQUENCE</scope>
    <source>
        <strain evidence="4">BT186</strain>
    </source>
</reference>
<feature type="domain" description="Secretion system C-terminal sorting" evidence="3">
    <location>
        <begin position="1893"/>
        <end position="1960"/>
    </location>
</feature>
<dbReference type="Pfam" id="PF01345">
    <property type="entry name" value="DUF11"/>
    <property type="match status" value="6"/>
</dbReference>
<feature type="domain" description="DUF11" evidence="2">
    <location>
        <begin position="1289"/>
        <end position="1406"/>
    </location>
</feature>
<evidence type="ECO:0000259" key="3">
    <source>
        <dbReference type="Pfam" id="PF18962"/>
    </source>
</evidence>
<dbReference type="RefSeq" id="WP_206984023.1">
    <property type="nucleotide sequence ID" value="NZ_JAFLQZ010000004.1"/>
</dbReference>
<dbReference type="Pfam" id="PF17963">
    <property type="entry name" value="Big_9"/>
    <property type="match status" value="2"/>
</dbReference>
<evidence type="ECO:0000256" key="1">
    <source>
        <dbReference type="SAM" id="SignalP"/>
    </source>
</evidence>
<dbReference type="InterPro" id="IPR001434">
    <property type="entry name" value="OmcB-like_DUF11"/>
</dbReference>
<comment type="caution">
    <text evidence="4">The sequence shown here is derived from an EMBL/GenBank/DDBJ whole genome shotgun (WGS) entry which is preliminary data.</text>
</comment>
<dbReference type="InterPro" id="IPR026444">
    <property type="entry name" value="Secre_tail"/>
</dbReference>
<feature type="chain" id="PRO_5037023205" evidence="1">
    <location>
        <begin position="25"/>
        <end position="1967"/>
    </location>
</feature>
<keyword evidence="1" id="KW-0732">Signal</keyword>
<feature type="signal peptide" evidence="1">
    <location>
        <begin position="1"/>
        <end position="24"/>
    </location>
</feature>
<accession>A0A939EVA4</accession>
<evidence type="ECO:0000259" key="2">
    <source>
        <dbReference type="Pfam" id="PF01345"/>
    </source>
</evidence>